<dbReference type="InterPro" id="IPR035992">
    <property type="entry name" value="Ricin_B-like_lectins"/>
</dbReference>
<evidence type="ECO:0000313" key="2">
    <source>
        <dbReference type="EMBL" id="KZV89726.1"/>
    </source>
</evidence>
<dbReference type="Gene3D" id="2.80.10.50">
    <property type="match status" value="1"/>
</dbReference>
<reference evidence="2 3" key="1">
    <citation type="journal article" date="2016" name="Mol. Biol. Evol.">
        <title>Comparative Genomics of Early-Diverging Mushroom-Forming Fungi Provides Insights into the Origins of Lignocellulose Decay Capabilities.</title>
        <authorList>
            <person name="Nagy L.G."/>
            <person name="Riley R."/>
            <person name="Tritt A."/>
            <person name="Adam C."/>
            <person name="Daum C."/>
            <person name="Floudas D."/>
            <person name="Sun H."/>
            <person name="Yadav J.S."/>
            <person name="Pangilinan J."/>
            <person name="Larsson K.H."/>
            <person name="Matsuura K."/>
            <person name="Barry K."/>
            <person name="Labutti K."/>
            <person name="Kuo R."/>
            <person name="Ohm R.A."/>
            <person name="Bhattacharya S.S."/>
            <person name="Shirouzu T."/>
            <person name="Yoshinaga Y."/>
            <person name="Martin F.M."/>
            <person name="Grigoriev I.V."/>
            <person name="Hibbett D.S."/>
        </authorList>
    </citation>
    <scope>NUCLEOTIDE SEQUENCE [LARGE SCALE GENOMIC DNA]</scope>
    <source>
        <strain evidence="2 3">HHB12029</strain>
    </source>
</reference>
<dbReference type="Proteomes" id="UP000077266">
    <property type="component" value="Unassembled WGS sequence"/>
</dbReference>
<keyword evidence="3" id="KW-1185">Reference proteome</keyword>
<evidence type="ECO:0008006" key="4">
    <source>
        <dbReference type="Google" id="ProtNLM"/>
    </source>
</evidence>
<name>A0A165FYS2_EXIGL</name>
<sequence>MTTLLLSVFLFILGTAGLPASGGPYIIENQQTGYVLTIQNGSTALPGAKIIGMPLVSPSIPSQQWLLNQVTTIGNSGFYTLTALVPSMSVFVNGVVNTGLTVQPFASPLNVTELRPNSGIFFITFPTTTLSATTSTVANVQLTLTALNTLNPLEEWSFILQGPDQPPQCAPA</sequence>
<evidence type="ECO:0000313" key="3">
    <source>
        <dbReference type="Proteomes" id="UP000077266"/>
    </source>
</evidence>
<feature type="chain" id="PRO_5007857978" description="Ricin B lectin domain-containing protein" evidence="1">
    <location>
        <begin position="18"/>
        <end position="172"/>
    </location>
</feature>
<feature type="signal peptide" evidence="1">
    <location>
        <begin position="1"/>
        <end position="17"/>
    </location>
</feature>
<dbReference type="EMBL" id="KV426065">
    <property type="protein sequence ID" value="KZV89726.1"/>
    <property type="molecule type" value="Genomic_DNA"/>
</dbReference>
<keyword evidence="1" id="KW-0732">Signal</keyword>
<protein>
    <recommendedName>
        <fullName evidence="4">Ricin B lectin domain-containing protein</fullName>
    </recommendedName>
</protein>
<gene>
    <name evidence="2" type="ORF">EXIGLDRAFT_751015</name>
</gene>
<dbReference type="AlphaFoldDB" id="A0A165FYS2"/>
<proteinExistence type="predicted"/>
<dbReference type="SUPFAM" id="SSF50370">
    <property type="entry name" value="Ricin B-like lectins"/>
    <property type="match status" value="1"/>
</dbReference>
<evidence type="ECO:0000256" key="1">
    <source>
        <dbReference type="SAM" id="SignalP"/>
    </source>
</evidence>
<organism evidence="2 3">
    <name type="scientific">Exidia glandulosa HHB12029</name>
    <dbReference type="NCBI Taxonomy" id="1314781"/>
    <lineage>
        <taxon>Eukaryota</taxon>
        <taxon>Fungi</taxon>
        <taxon>Dikarya</taxon>
        <taxon>Basidiomycota</taxon>
        <taxon>Agaricomycotina</taxon>
        <taxon>Agaricomycetes</taxon>
        <taxon>Auriculariales</taxon>
        <taxon>Exidiaceae</taxon>
        <taxon>Exidia</taxon>
    </lineage>
</organism>
<dbReference type="InParanoid" id="A0A165FYS2"/>
<accession>A0A165FYS2</accession>